<dbReference type="RefSeq" id="WP_097373468.1">
    <property type="nucleotide sequence ID" value="NZ_CP021404.1"/>
</dbReference>
<evidence type="ECO:0000256" key="3">
    <source>
        <dbReference type="ARBA" id="ARBA00022989"/>
    </source>
</evidence>
<proteinExistence type="predicted"/>
<evidence type="ECO:0000256" key="5">
    <source>
        <dbReference type="SAM" id="Phobius"/>
    </source>
</evidence>
<dbReference type="OrthoDB" id="9774900at2"/>
<accession>A0A291M035</accession>
<comment type="subcellular location">
    <subcellularLocation>
        <location evidence="1">Membrane</location>
        <topology evidence="1">Single-pass membrane protein</topology>
    </subcellularLocation>
</comment>
<dbReference type="GO" id="GO:0016020">
    <property type="term" value="C:membrane"/>
    <property type="evidence" value="ECO:0007669"/>
    <property type="project" value="UniProtKB-SubCell"/>
</dbReference>
<dbReference type="AlphaFoldDB" id="A0A291M035"/>
<dbReference type="PANTHER" id="PTHR30168:SF0">
    <property type="entry name" value="INNER MEMBRANE PROTEIN"/>
    <property type="match status" value="1"/>
</dbReference>
<name>A0A291M035_9RHOB</name>
<keyword evidence="3 5" id="KW-1133">Transmembrane helix</keyword>
<evidence type="ECO:0000313" key="7">
    <source>
        <dbReference type="Proteomes" id="UP000219050"/>
    </source>
</evidence>
<keyword evidence="2 5" id="KW-0812">Transmembrane</keyword>
<dbReference type="PANTHER" id="PTHR30168">
    <property type="entry name" value="PUTATIVE MEMBRANE PROTEIN YPFJ"/>
    <property type="match status" value="1"/>
</dbReference>
<dbReference type="Pfam" id="PF04228">
    <property type="entry name" value="Zn_peptidase"/>
    <property type="match status" value="1"/>
</dbReference>
<keyword evidence="7" id="KW-1185">Reference proteome</keyword>
<dbReference type="KEGG" id="cmag:CBW24_09740"/>
<organism evidence="6 7">
    <name type="scientific">Pacificitalea manganoxidans</name>
    <dbReference type="NCBI Taxonomy" id="1411902"/>
    <lineage>
        <taxon>Bacteria</taxon>
        <taxon>Pseudomonadati</taxon>
        <taxon>Pseudomonadota</taxon>
        <taxon>Alphaproteobacteria</taxon>
        <taxon>Rhodobacterales</taxon>
        <taxon>Paracoccaceae</taxon>
        <taxon>Pacificitalea</taxon>
    </lineage>
</organism>
<dbReference type="Proteomes" id="UP000219050">
    <property type="component" value="Chromosome"/>
</dbReference>
<evidence type="ECO:0008006" key="8">
    <source>
        <dbReference type="Google" id="ProtNLM"/>
    </source>
</evidence>
<evidence type="ECO:0000313" key="6">
    <source>
        <dbReference type="EMBL" id="ATI42264.1"/>
    </source>
</evidence>
<evidence type="ECO:0000256" key="2">
    <source>
        <dbReference type="ARBA" id="ARBA00022692"/>
    </source>
</evidence>
<protein>
    <recommendedName>
        <fullName evidence="8">Metalloprotease</fullName>
    </recommendedName>
</protein>
<dbReference type="InterPro" id="IPR007343">
    <property type="entry name" value="Uncharacterised_pept_Zn_put"/>
</dbReference>
<sequence length="287" mass="30851">MKWRGRRGSRNIEDRRGRSGGGGGIRLGGVGGVGVLAVLAIGYFLGIDVTPLLEDGLGGGTQTTQTRELTAQEQAAGEFVAVTLADTEEVWTEIFDRQLGRSYDAPVLVLFSQRTTSPCGGASGATGPFYCPADKKAYLDTAFFATMRDRLGADGDFAAAYVVAHEIAHHVQNELGILPEANRARAGASEAQSNRISVMIELQADCFSGLWAQRAEARFGSLEPGDVDEALNAARQIGDDVLQRNAGRVPQPHTFTHGTAEQRQRWFARGYESGELAQCDTFSARQL</sequence>
<evidence type="ECO:0000256" key="4">
    <source>
        <dbReference type="ARBA" id="ARBA00023136"/>
    </source>
</evidence>
<gene>
    <name evidence="6" type="ORF">CBW24_09740</name>
</gene>
<evidence type="ECO:0000256" key="1">
    <source>
        <dbReference type="ARBA" id="ARBA00004167"/>
    </source>
</evidence>
<keyword evidence="4 5" id="KW-0472">Membrane</keyword>
<feature type="transmembrane region" description="Helical" evidence="5">
    <location>
        <begin position="25"/>
        <end position="45"/>
    </location>
</feature>
<dbReference type="EMBL" id="CP021404">
    <property type="protein sequence ID" value="ATI42264.1"/>
    <property type="molecule type" value="Genomic_DNA"/>
</dbReference>
<reference evidence="6 7" key="1">
    <citation type="submission" date="2017-05" db="EMBL/GenBank/DDBJ databases">
        <title>Comparative genomic and metabolic analysis of manganese-oxidizing mechanisms in Celeribater manganoxidans DY25T: its adaption to the environment of polymetallic nodule.</title>
        <authorList>
            <person name="Wang X."/>
        </authorList>
    </citation>
    <scope>NUCLEOTIDE SEQUENCE [LARGE SCALE GENOMIC DNA]</scope>
    <source>
        <strain evidence="6 7">DY25</strain>
    </source>
</reference>